<name>A0A2S9Y7P3_9BACT</name>
<evidence type="ECO:0000256" key="1">
    <source>
        <dbReference type="ARBA" id="ARBA00004141"/>
    </source>
</evidence>
<feature type="transmembrane region" description="Helical" evidence="8">
    <location>
        <begin position="189"/>
        <end position="208"/>
    </location>
</feature>
<dbReference type="RefSeq" id="WP_106092608.1">
    <property type="nucleotide sequence ID" value="NZ_PVNL01000117.1"/>
</dbReference>
<dbReference type="SUPFAM" id="SSF144091">
    <property type="entry name" value="Rhomboid-like"/>
    <property type="match status" value="1"/>
</dbReference>
<dbReference type="OrthoDB" id="9813074at2"/>
<evidence type="ECO:0000313" key="11">
    <source>
        <dbReference type="Proteomes" id="UP000238823"/>
    </source>
</evidence>
<feature type="region of interest" description="Disordered" evidence="7">
    <location>
        <begin position="1"/>
        <end position="41"/>
    </location>
</feature>
<dbReference type="Gene3D" id="1.20.1540.10">
    <property type="entry name" value="Rhomboid-like"/>
    <property type="match status" value="1"/>
</dbReference>
<feature type="transmembrane region" description="Helical" evidence="8">
    <location>
        <begin position="95"/>
        <end position="121"/>
    </location>
</feature>
<comment type="caution">
    <text evidence="10">The sequence shown here is derived from an EMBL/GenBank/DDBJ whole genome shotgun (WGS) entry which is preliminary data.</text>
</comment>
<proteinExistence type="inferred from homology"/>
<evidence type="ECO:0000256" key="2">
    <source>
        <dbReference type="ARBA" id="ARBA00009045"/>
    </source>
</evidence>
<keyword evidence="6 8" id="KW-0472">Membrane</keyword>
<keyword evidence="5 8" id="KW-1133">Transmembrane helix</keyword>
<feature type="transmembrane region" description="Helical" evidence="8">
    <location>
        <begin position="228"/>
        <end position="245"/>
    </location>
</feature>
<dbReference type="EC" id="3.4.21.105" evidence="10"/>
<evidence type="ECO:0000256" key="3">
    <source>
        <dbReference type="ARBA" id="ARBA00022692"/>
    </source>
</evidence>
<feature type="transmembrane region" description="Helical" evidence="8">
    <location>
        <begin position="158"/>
        <end position="177"/>
    </location>
</feature>
<evidence type="ECO:0000256" key="4">
    <source>
        <dbReference type="ARBA" id="ARBA00022801"/>
    </source>
</evidence>
<reference evidence="10 11" key="1">
    <citation type="submission" date="2018-03" db="EMBL/GenBank/DDBJ databases">
        <title>Draft Genome Sequences of the Obligatory Marine Myxobacteria Enhygromyxa salina SWB007.</title>
        <authorList>
            <person name="Poehlein A."/>
            <person name="Moghaddam J.A."/>
            <person name="Harms H."/>
            <person name="Alanjari M."/>
            <person name="Koenig G.M."/>
            <person name="Daniel R."/>
            <person name="Schaeberle T.F."/>
        </authorList>
    </citation>
    <scope>NUCLEOTIDE SEQUENCE [LARGE SCALE GENOMIC DNA]</scope>
    <source>
        <strain evidence="10 11">SWB007</strain>
    </source>
</reference>
<evidence type="ECO:0000256" key="7">
    <source>
        <dbReference type="SAM" id="MobiDB-lite"/>
    </source>
</evidence>
<evidence type="ECO:0000256" key="5">
    <source>
        <dbReference type="ARBA" id="ARBA00022989"/>
    </source>
</evidence>
<evidence type="ECO:0000259" key="9">
    <source>
        <dbReference type="Pfam" id="PF01694"/>
    </source>
</evidence>
<dbReference type="GO" id="GO:0006508">
    <property type="term" value="P:proteolysis"/>
    <property type="evidence" value="ECO:0007669"/>
    <property type="project" value="UniProtKB-KW"/>
</dbReference>
<dbReference type="GO" id="GO:0016020">
    <property type="term" value="C:membrane"/>
    <property type="evidence" value="ECO:0007669"/>
    <property type="project" value="UniProtKB-SubCell"/>
</dbReference>
<dbReference type="PANTHER" id="PTHR43731:SF14">
    <property type="entry name" value="PRESENILIN-ASSOCIATED RHOMBOID-LIKE PROTEIN, MITOCHONDRIAL"/>
    <property type="match status" value="1"/>
</dbReference>
<dbReference type="InterPro" id="IPR035952">
    <property type="entry name" value="Rhomboid-like_sf"/>
</dbReference>
<sequence>MSEQDRDGDVVSLADGRARQAAREAEAQRQQAREQARRQAGQAPPTPWVTYVLLGLNLLVWVVMVSLGVDAYEPSSDMLIDFGGNLGVRTSNGQWWRLLTATFVHGGIYHIGFNLYFLWVIGRISEQIYGPAAYGLIYFASGLLASLLSVAWEPTAVSVGASGALFGVFGALMGFTLRRRSVLPPEFVATVRRNAIIVIGLSAVISVLRPAMDKFAPNVEASVPYVDVAAHVGGLLAGLGLGYLISRLSERPVSTPRELRALRRRALGIAGAATVTLLVGGGLALPRWDDPSAALSSAYDRAVAAETAYNESAGDVAKRLAVLEQQAIPAMRECVAELEGLERLPKRARERVEMWTRYCELAGQAFAKDLEGLRNNDEAALEQAGALYQQAAAALGLED</sequence>
<feature type="compositionally biased region" description="Basic and acidic residues" evidence="7">
    <location>
        <begin position="16"/>
        <end position="37"/>
    </location>
</feature>
<feature type="transmembrane region" description="Helical" evidence="8">
    <location>
        <begin position="133"/>
        <end position="152"/>
    </location>
</feature>
<feature type="transmembrane region" description="Helical" evidence="8">
    <location>
        <begin position="48"/>
        <end position="69"/>
    </location>
</feature>
<evidence type="ECO:0000313" key="10">
    <source>
        <dbReference type="EMBL" id="PRQ01130.1"/>
    </source>
</evidence>
<dbReference type="AlphaFoldDB" id="A0A2S9Y7P3"/>
<dbReference type="EMBL" id="PVNL01000117">
    <property type="protein sequence ID" value="PRQ01130.1"/>
    <property type="molecule type" value="Genomic_DNA"/>
</dbReference>
<comment type="subcellular location">
    <subcellularLocation>
        <location evidence="1">Membrane</location>
        <topology evidence="1">Multi-pass membrane protein</topology>
    </subcellularLocation>
</comment>
<accession>A0A2S9Y7P3</accession>
<dbReference type="InterPro" id="IPR050925">
    <property type="entry name" value="Rhomboid_protease_S54"/>
</dbReference>
<dbReference type="PANTHER" id="PTHR43731">
    <property type="entry name" value="RHOMBOID PROTEASE"/>
    <property type="match status" value="1"/>
</dbReference>
<dbReference type="InterPro" id="IPR022764">
    <property type="entry name" value="Peptidase_S54_rhomboid_dom"/>
</dbReference>
<dbReference type="GO" id="GO:0004252">
    <property type="term" value="F:serine-type endopeptidase activity"/>
    <property type="evidence" value="ECO:0007669"/>
    <property type="project" value="InterPro"/>
</dbReference>
<protein>
    <submittedName>
        <fullName evidence="10">Rhomboid protease GluP</fullName>
        <ecNumber evidence="10">3.4.21.105</ecNumber>
    </submittedName>
</protein>
<evidence type="ECO:0000256" key="8">
    <source>
        <dbReference type="SAM" id="Phobius"/>
    </source>
</evidence>
<gene>
    <name evidence="10" type="primary">gluP_2</name>
    <name evidence="10" type="ORF">ENSA7_57350</name>
</gene>
<evidence type="ECO:0000256" key="6">
    <source>
        <dbReference type="ARBA" id="ARBA00023136"/>
    </source>
</evidence>
<keyword evidence="4 10" id="KW-0378">Hydrolase</keyword>
<feature type="domain" description="Peptidase S54 rhomboid" evidence="9">
    <location>
        <begin position="93"/>
        <end position="247"/>
    </location>
</feature>
<dbReference type="Proteomes" id="UP000238823">
    <property type="component" value="Unassembled WGS sequence"/>
</dbReference>
<keyword evidence="10" id="KW-0645">Protease</keyword>
<organism evidence="10 11">
    <name type="scientific">Enhygromyxa salina</name>
    <dbReference type="NCBI Taxonomy" id="215803"/>
    <lineage>
        <taxon>Bacteria</taxon>
        <taxon>Pseudomonadati</taxon>
        <taxon>Myxococcota</taxon>
        <taxon>Polyangia</taxon>
        <taxon>Nannocystales</taxon>
        <taxon>Nannocystaceae</taxon>
        <taxon>Enhygromyxa</taxon>
    </lineage>
</organism>
<keyword evidence="3 8" id="KW-0812">Transmembrane</keyword>
<feature type="transmembrane region" description="Helical" evidence="8">
    <location>
        <begin position="266"/>
        <end position="285"/>
    </location>
</feature>
<dbReference type="Pfam" id="PF01694">
    <property type="entry name" value="Rhomboid"/>
    <property type="match status" value="1"/>
</dbReference>
<comment type="similarity">
    <text evidence="2">Belongs to the peptidase S54 family.</text>
</comment>